<dbReference type="CDD" id="cd02440">
    <property type="entry name" value="AdoMet_MTases"/>
    <property type="match status" value="1"/>
</dbReference>
<keyword evidence="8" id="KW-0949">S-adenosyl-L-methionine</keyword>
<evidence type="ECO:0000256" key="3">
    <source>
        <dbReference type="ARBA" id="ARBA00012141"/>
    </source>
</evidence>
<dbReference type="AlphaFoldDB" id="A0A0U4WVN5"/>
<dbReference type="EMBL" id="CP013987">
    <property type="protein sequence ID" value="ALZ83252.1"/>
    <property type="molecule type" value="Genomic_DNA"/>
</dbReference>
<evidence type="ECO:0000256" key="8">
    <source>
        <dbReference type="PIRNR" id="PIRNR004553"/>
    </source>
</evidence>
<evidence type="ECO:0000256" key="1">
    <source>
        <dbReference type="ARBA" id="ARBA00002649"/>
    </source>
</evidence>
<dbReference type="PANTHER" id="PTHR43542:SF1">
    <property type="entry name" value="METHYLTRANSFERASE"/>
    <property type="match status" value="1"/>
</dbReference>
<comment type="function">
    <text evidence="1 8">Specifically methylates the guanine in position 966 of 16S rRNA in the assembled 30S particle.</text>
</comment>
<dbReference type="RefSeq" id="WP_059313526.1">
    <property type="nucleotide sequence ID" value="NZ_CP013987.1"/>
</dbReference>
<dbReference type="InterPro" id="IPR029063">
    <property type="entry name" value="SAM-dependent_MTases_sf"/>
</dbReference>
<dbReference type="InterPro" id="IPR004398">
    <property type="entry name" value="RNA_MeTrfase_RsmD"/>
</dbReference>
<dbReference type="Gene3D" id="3.40.50.150">
    <property type="entry name" value="Vaccinia Virus protein VP39"/>
    <property type="match status" value="1"/>
</dbReference>
<evidence type="ECO:0000256" key="2">
    <source>
        <dbReference type="ARBA" id="ARBA00005269"/>
    </source>
</evidence>
<evidence type="ECO:0000256" key="7">
    <source>
        <dbReference type="ARBA" id="ARBA00048326"/>
    </source>
</evidence>
<dbReference type="Pfam" id="PF03602">
    <property type="entry name" value="Cons_hypoth95"/>
    <property type="match status" value="1"/>
</dbReference>
<dbReference type="OrthoDB" id="9803017at2"/>
<evidence type="ECO:0000313" key="10">
    <source>
        <dbReference type="Proteomes" id="UP000064137"/>
    </source>
</evidence>
<evidence type="ECO:0000256" key="5">
    <source>
        <dbReference type="ARBA" id="ARBA00022603"/>
    </source>
</evidence>
<comment type="catalytic activity">
    <reaction evidence="7 8">
        <text>guanosine(966) in 16S rRNA + S-adenosyl-L-methionine = N(2)-methylguanosine(966) in 16S rRNA + S-adenosyl-L-homocysteine + H(+)</text>
        <dbReference type="Rhea" id="RHEA:23548"/>
        <dbReference type="Rhea" id="RHEA-COMP:10211"/>
        <dbReference type="Rhea" id="RHEA-COMP:10212"/>
        <dbReference type="ChEBI" id="CHEBI:15378"/>
        <dbReference type="ChEBI" id="CHEBI:57856"/>
        <dbReference type="ChEBI" id="CHEBI:59789"/>
        <dbReference type="ChEBI" id="CHEBI:74269"/>
        <dbReference type="ChEBI" id="CHEBI:74481"/>
        <dbReference type="EC" id="2.1.1.171"/>
    </reaction>
</comment>
<gene>
    <name evidence="9" type="primary">rsmD</name>
    <name evidence="9" type="ORF">APT59_03225</name>
</gene>
<dbReference type="PANTHER" id="PTHR43542">
    <property type="entry name" value="METHYLTRANSFERASE"/>
    <property type="match status" value="1"/>
</dbReference>
<dbReference type="SUPFAM" id="SSF53335">
    <property type="entry name" value="S-adenosyl-L-methionine-dependent methyltransferases"/>
    <property type="match status" value="1"/>
</dbReference>
<dbReference type="KEGG" id="por:APT59_03225"/>
<dbReference type="NCBIfam" id="TIGR00095">
    <property type="entry name" value="16S rRNA (guanine(966)-N(2))-methyltransferase RsmD"/>
    <property type="match status" value="1"/>
</dbReference>
<proteinExistence type="inferred from homology"/>
<dbReference type="PROSITE" id="PS00092">
    <property type="entry name" value="N6_MTASE"/>
    <property type="match status" value="1"/>
</dbReference>
<protein>
    <recommendedName>
        <fullName evidence="4 8">Ribosomal RNA small subunit methyltransferase D</fullName>
        <ecNumber evidence="3 8">2.1.1.171</ecNumber>
    </recommendedName>
</protein>
<evidence type="ECO:0000256" key="4">
    <source>
        <dbReference type="ARBA" id="ARBA00013682"/>
    </source>
</evidence>
<dbReference type="PIRSF" id="PIRSF004553">
    <property type="entry name" value="CHP00095"/>
    <property type="match status" value="1"/>
</dbReference>
<keyword evidence="8" id="KW-0698">rRNA processing</keyword>
<reference evidence="9 10" key="1">
    <citation type="submission" date="2016-01" db="EMBL/GenBank/DDBJ databases">
        <title>Annotation of Pseudomonas oryzihabitans USDA-ARS-USMARC-56511.</title>
        <authorList>
            <person name="Harhay G.P."/>
            <person name="Harhay D.M."/>
            <person name="Smith T.P.L."/>
            <person name="Bono J.L."/>
            <person name="Heaton M.P."/>
            <person name="Clawson M.L."/>
            <person name="Chitko-Mckown C.G."/>
            <person name="Capik S.F."/>
            <person name="DeDonder K.D."/>
            <person name="Apley M.D."/>
            <person name="Lubbers B.V."/>
            <person name="White B.J."/>
            <person name="Larson R.L."/>
        </authorList>
    </citation>
    <scope>NUCLEOTIDE SEQUENCE [LARGE SCALE GENOMIC DNA]</scope>
    <source>
        <strain evidence="9 10">USDA-ARS-USMARC-56511</strain>
    </source>
</reference>
<keyword evidence="6 8" id="KW-0808">Transferase</keyword>
<comment type="similarity">
    <text evidence="2 8">Belongs to the methyltransferase superfamily. RsmD family.</text>
</comment>
<dbReference type="GO" id="GO:0003676">
    <property type="term" value="F:nucleic acid binding"/>
    <property type="evidence" value="ECO:0007669"/>
    <property type="project" value="InterPro"/>
</dbReference>
<name>A0A0U4WVN5_9PSED</name>
<dbReference type="InterPro" id="IPR002052">
    <property type="entry name" value="DNA_methylase_N6_adenine_CS"/>
</dbReference>
<dbReference type="GO" id="GO:0052913">
    <property type="term" value="F:16S rRNA (guanine(966)-N(2))-methyltransferase activity"/>
    <property type="evidence" value="ECO:0007669"/>
    <property type="project" value="UniProtKB-EC"/>
</dbReference>
<accession>A0A0U4WVN5</accession>
<sequence length="189" mass="20784">MAQKPANQLRIIGGDWRSRRFAFPDALGLRPTPDRVRETLFNWLAVVTPGARVLDPFAGSGALLLEALSRGAGQALAFDLNAQAVNALRGHLQTLGCAHAEVRQTDALQALAKPVETPFDLVFLDPPFGKDLLEPACAALETQGWLAADAWIYTESETQPSRLTLPATWQLHREKKTGNVHYALWHRQA</sequence>
<keyword evidence="5 8" id="KW-0489">Methyltransferase</keyword>
<organism evidence="9 10">
    <name type="scientific">Pseudomonas oryzihabitans</name>
    <dbReference type="NCBI Taxonomy" id="47885"/>
    <lineage>
        <taxon>Bacteria</taxon>
        <taxon>Pseudomonadati</taxon>
        <taxon>Pseudomonadota</taxon>
        <taxon>Gammaproteobacteria</taxon>
        <taxon>Pseudomonadales</taxon>
        <taxon>Pseudomonadaceae</taxon>
        <taxon>Pseudomonas</taxon>
    </lineage>
</organism>
<evidence type="ECO:0000256" key="6">
    <source>
        <dbReference type="ARBA" id="ARBA00022679"/>
    </source>
</evidence>
<evidence type="ECO:0000313" key="9">
    <source>
        <dbReference type="EMBL" id="ALZ83252.1"/>
    </source>
</evidence>
<dbReference type="PRINTS" id="PR00507">
    <property type="entry name" value="N12N6MTFRASE"/>
</dbReference>
<dbReference type="Proteomes" id="UP000064137">
    <property type="component" value="Chromosome"/>
</dbReference>
<dbReference type="EC" id="2.1.1.171" evidence="3 8"/>